<accession>A0A511MWG9</accession>
<keyword evidence="2" id="KW-1185">Reference proteome</keyword>
<dbReference type="Gene3D" id="1.10.10.10">
    <property type="entry name" value="Winged helix-like DNA-binding domain superfamily/Winged helix DNA-binding domain"/>
    <property type="match status" value="1"/>
</dbReference>
<evidence type="ECO:0000313" key="2">
    <source>
        <dbReference type="Proteomes" id="UP000321306"/>
    </source>
</evidence>
<gene>
    <name evidence="1" type="ORF">DC3_05600</name>
</gene>
<protein>
    <recommendedName>
        <fullName evidence="3">ArsR family transcriptional regulator</fullName>
    </recommendedName>
</protein>
<organism evidence="1 2">
    <name type="scientific">Deinococcus cellulosilyticus (strain DSM 18568 / NBRC 106333 / KACC 11606 / 5516J-15)</name>
    <dbReference type="NCBI Taxonomy" id="1223518"/>
    <lineage>
        <taxon>Bacteria</taxon>
        <taxon>Thermotogati</taxon>
        <taxon>Deinococcota</taxon>
        <taxon>Deinococci</taxon>
        <taxon>Deinococcales</taxon>
        <taxon>Deinococcaceae</taxon>
        <taxon>Deinococcus</taxon>
    </lineage>
</organism>
<evidence type="ECO:0008006" key="3">
    <source>
        <dbReference type="Google" id="ProtNLM"/>
    </source>
</evidence>
<dbReference type="EMBL" id="BJXB01000002">
    <property type="protein sequence ID" value="GEM44925.1"/>
    <property type="molecule type" value="Genomic_DNA"/>
</dbReference>
<proteinExistence type="predicted"/>
<dbReference type="RefSeq" id="WP_146882097.1">
    <property type="nucleotide sequence ID" value="NZ_BJXB01000002.1"/>
</dbReference>
<dbReference type="SUPFAM" id="SSF46785">
    <property type="entry name" value="Winged helix' DNA-binding domain"/>
    <property type="match status" value="1"/>
</dbReference>
<dbReference type="AlphaFoldDB" id="A0A511MWG9"/>
<comment type="caution">
    <text evidence="1">The sequence shown here is derived from an EMBL/GenBank/DDBJ whole genome shotgun (WGS) entry which is preliminary data.</text>
</comment>
<dbReference type="InterPro" id="IPR036390">
    <property type="entry name" value="WH_DNA-bd_sf"/>
</dbReference>
<dbReference type="Proteomes" id="UP000321306">
    <property type="component" value="Unassembled WGS sequence"/>
</dbReference>
<evidence type="ECO:0000313" key="1">
    <source>
        <dbReference type="EMBL" id="GEM44925.1"/>
    </source>
</evidence>
<dbReference type="InterPro" id="IPR036388">
    <property type="entry name" value="WH-like_DNA-bd_sf"/>
</dbReference>
<dbReference type="OrthoDB" id="66712at2"/>
<name>A0A511MWG9_DEIC1</name>
<reference evidence="1 2" key="1">
    <citation type="submission" date="2019-07" db="EMBL/GenBank/DDBJ databases">
        <title>Whole genome shotgun sequence of Deinococcus cellulosilyticus NBRC 106333.</title>
        <authorList>
            <person name="Hosoyama A."/>
            <person name="Uohara A."/>
            <person name="Ohji S."/>
            <person name="Ichikawa N."/>
        </authorList>
    </citation>
    <scope>NUCLEOTIDE SEQUENCE [LARGE SCALE GENOMIC DNA]</scope>
    <source>
        <strain evidence="1 2">NBRC 106333</strain>
    </source>
</reference>
<sequence>MDRTLTLHRQEAADALLKPETQRLLAPFVQQPMTAHEAAEMLGMETNALLYPIKRLTALGLLEVTEHRRRAGRPMKVYRATAQVYFVPFASTSEVTLASYLGAAEEQVSAFMRHQMEHLLLQHHQDWGLRFVPGPTGQLHARLALNAETDLDLQPETAVMLNFVHPYLQLDHQDALNLQQEVLEVFQRYTQIRGAQRYVWRLGLLPVVNPDVQI</sequence>